<evidence type="ECO:0000313" key="1">
    <source>
        <dbReference type="EMBL" id="MFH6986083.1"/>
    </source>
</evidence>
<keyword evidence="2" id="KW-1185">Reference proteome</keyword>
<comment type="caution">
    <text evidence="1">The sequence shown here is derived from an EMBL/GenBank/DDBJ whole genome shotgun (WGS) entry which is preliminary data.</text>
</comment>
<name>A0ABW7NEW2_9BACT</name>
<reference evidence="1 2" key="1">
    <citation type="journal article" date="2013" name="Int. J. Syst. Evol. Microbiol.">
        <title>Marinoscillum luteum sp. nov., isolated from marine sediment.</title>
        <authorList>
            <person name="Cha I.T."/>
            <person name="Park S.J."/>
            <person name="Kim S.J."/>
            <person name="Kim J.G."/>
            <person name="Jung M.Y."/>
            <person name="Shin K.S."/>
            <person name="Kwon K.K."/>
            <person name="Yang S.H."/>
            <person name="Seo Y.S."/>
            <person name="Rhee S.K."/>
        </authorList>
    </citation>
    <scope>NUCLEOTIDE SEQUENCE [LARGE SCALE GENOMIC DNA]</scope>
    <source>
        <strain evidence="1 2">KCTC 23939</strain>
    </source>
</reference>
<proteinExistence type="predicted"/>
<dbReference type="InterPro" id="IPR009776">
    <property type="entry name" value="Spore_0_M"/>
</dbReference>
<gene>
    <name evidence="1" type="ORF">ACHKAR_21700</name>
</gene>
<dbReference type="Proteomes" id="UP001610063">
    <property type="component" value="Unassembled WGS sequence"/>
</dbReference>
<organism evidence="1 2">
    <name type="scientific">Marinoscillum luteum</name>
    <dbReference type="NCBI Taxonomy" id="861051"/>
    <lineage>
        <taxon>Bacteria</taxon>
        <taxon>Pseudomonadati</taxon>
        <taxon>Bacteroidota</taxon>
        <taxon>Cytophagia</taxon>
        <taxon>Cytophagales</taxon>
        <taxon>Reichenbachiellaceae</taxon>
        <taxon>Marinoscillum</taxon>
    </lineage>
</organism>
<dbReference type="RefSeq" id="WP_395419588.1">
    <property type="nucleotide sequence ID" value="NZ_JBIPKE010000020.1"/>
</dbReference>
<evidence type="ECO:0000313" key="2">
    <source>
        <dbReference type="Proteomes" id="UP001610063"/>
    </source>
</evidence>
<accession>A0ABW7NEW2</accession>
<protein>
    <submittedName>
        <fullName evidence="1">Sporulation protein</fullName>
    </submittedName>
</protein>
<dbReference type="Pfam" id="PF07070">
    <property type="entry name" value="Spo0M"/>
    <property type="match status" value="1"/>
</dbReference>
<dbReference type="EMBL" id="JBIPKE010000020">
    <property type="protein sequence ID" value="MFH6986083.1"/>
    <property type="molecule type" value="Genomic_DNA"/>
</dbReference>
<sequence length="143" mass="15781">MSILKDLKNFVTGGAAKVDLAYDQEVLSHGESLQVSVTVKPVDETLIFEKIYLRVKAVESSAHSTTIYSEEKLVAENIQISAGEEKTWNTEVSLPESAPATYMGRHSSLHWSAQAGVELPGVNPTSDEMRFVVNKRMVYPVPE</sequence>